<dbReference type="GO" id="GO:0005524">
    <property type="term" value="F:ATP binding"/>
    <property type="evidence" value="ECO:0007669"/>
    <property type="project" value="UniProtKB-KW"/>
</dbReference>
<dbReference type="PRINTS" id="PR00471">
    <property type="entry name" value="ACETATEKNASE"/>
</dbReference>
<dbReference type="InterPro" id="IPR000890">
    <property type="entry name" value="Aliphatic_acid_kin_short-chain"/>
</dbReference>
<feature type="site" description="Transition state stabilizer" evidence="6">
    <location>
        <position position="246"/>
    </location>
</feature>
<feature type="binding site" evidence="6">
    <location>
        <begin position="213"/>
        <end position="217"/>
    </location>
    <ligand>
        <name>ATP</name>
        <dbReference type="ChEBI" id="CHEBI:30616"/>
    </ligand>
</feature>
<evidence type="ECO:0000313" key="8">
    <source>
        <dbReference type="EMBL" id="MCM1984829.1"/>
    </source>
</evidence>
<keyword evidence="6" id="KW-0460">Magnesium</keyword>
<dbReference type="GO" id="GO:0005737">
    <property type="term" value="C:cytoplasm"/>
    <property type="evidence" value="ECO:0007669"/>
    <property type="project" value="UniProtKB-SubCell"/>
</dbReference>
<evidence type="ECO:0000256" key="1">
    <source>
        <dbReference type="ARBA" id="ARBA00008748"/>
    </source>
</evidence>
<dbReference type="PROSITE" id="PS01075">
    <property type="entry name" value="ACETATE_KINASE_1"/>
    <property type="match status" value="1"/>
</dbReference>
<feature type="binding site" evidence="6">
    <location>
        <begin position="336"/>
        <end position="340"/>
    </location>
    <ligand>
        <name>ATP</name>
        <dbReference type="ChEBI" id="CHEBI:30616"/>
    </ligand>
</feature>
<feature type="site" description="Transition state stabilizer" evidence="6">
    <location>
        <position position="185"/>
    </location>
</feature>
<evidence type="ECO:0000256" key="6">
    <source>
        <dbReference type="HAMAP-Rule" id="MF_00020"/>
    </source>
</evidence>
<comment type="subunit">
    <text evidence="6">Homodimer.</text>
</comment>
<dbReference type="EC" id="2.7.2.1" evidence="6"/>
<dbReference type="InterPro" id="IPR023865">
    <property type="entry name" value="Aliphatic_acid_kinase_CS"/>
</dbReference>
<keyword evidence="4 6" id="KW-0418">Kinase</keyword>
<feature type="binding site" evidence="6">
    <location>
        <position position="97"/>
    </location>
    <ligand>
        <name>substrate</name>
    </ligand>
</feature>
<dbReference type="EMBL" id="JTHE03000104">
    <property type="protein sequence ID" value="MCM1984829.1"/>
    <property type="molecule type" value="Genomic_DNA"/>
</dbReference>
<feature type="binding site" evidence="6">
    <location>
        <position position="7"/>
    </location>
    <ligand>
        <name>Mg(2+)</name>
        <dbReference type="ChEBI" id="CHEBI:18420"/>
    </ligand>
</feature>
<evidence type="ECO:0000256" key="4">
    <source>
        <dbReference type="ARBA" id="ARBA00022777"/>
    </source>
</evidence>
<dbReference type="AlphaFoldDB" id="A0ABD4T8R0"/>
<dbReference type="PANTHER" id="PTHR21060:SF15">
    <property type="entry name" value="ACETATE KINASE-RELATED"/>
    <property type="match status" value="1"/>
</dbReference>
<dbReference type="GO" id="GO:0000287">
    <property type="term" value="F:magnesium ion binding"/>
    <property type="evidence" value="ECO:0007669"/>
    <property type="project" value="UniProtKB-UniRule"/>
</dbReference>
<keyword evidence="3 6" id="KW-0547">Nucleotide-binding</keyword>
<dbReference type="Gene3D" id="3.30.420.40">
    <property type="match status" value="2"/>
</dbReference>
<dbReference type="InterPro" id="IPR043129">
    <property type="entry name" value="ATPase_NBD"/>
</dbReference>
<dbReference type="PIRSF" id="PIRSF000722">
    <property type="entry name" value="Acetate_prop_kin"/>
    <property type="match status" value="1"/>
</dbReference>
<keyword evidence="6" id="KW-0963">Cytoplasm</keyword>
<protein>
    <recommendedName>
        <fullName evidence="6">Acetate kinase</fullName>
        <ecNumber evidence="6">2.7.2.1</ecNumber>
    </recommendedName>
    <alternativeName>
        <fullName evidence="6">Acetokinase</fullName>
    </alternativeName>
</protein>
<comment type="similarity">
    <text evidence="1 6 7">Belongs to the acetokinase family.</text>
</comment>
<keyword evidence="5 6" id="KW-0067">ATP-binding</keyword>
<dbReference type="RefSeq" id="WP_166277194.1">
    <property type="nucleotide sequence ID" value="NZ_JTHE03000104.1"/>
</dbReference>
<dbReference type="InterPro" id="IPR004372">
    <property type="entry name" value="Ac/propionate_kinase"/>
</dbReference>
<dbReference type="PROSITE" id="PS01076">
    <property type="entry name" value="ACETATE_KINASE_2"/>
    <property type="match status" value="1"/>
</dbReference>
<keyword evidence="6" id="KW-0479">Metal-binding</keyword>
<dbReference type="HAMAP" id="MF_00020">
    <property type="entry name" value="Acetate_kinase"/>
    <property type="match status" value="1"/>
</dbReference>
<feature type="active site" description="Proton donor/acceptor" evidence="6">
    <location>
        <position position="154"/>
    </location>
</feature>
<organism evidence="8 9">
    <name type="scientific">Lyngbya confervoides BDU141951</name>
    <dbReference type="NCBI Taxonomy" id="1574623"/>
    <lineage>
        <taxon>Bacteria</taxon>
        <taxon>Bacillati</taxon>
        <taxon>Cyanobacteriota</taxon>
        <taxon>Cyanophyceae</taxon>
        <taxon>Oscillatoriophycideae</taxon>
        <taxon>Oscillatoriales</taxon>
        <taxon>Microcoleaceae</taxon>
        <taxon>Lyngbya</taxon>
    </lineage>
</organism>
<dbReference type="PANTHER" id="PTHR21060">
    <property type="entry name" value="ACETATE KINASE"/>
    <property type="match status" value="1"/>
</dbReference>
<feature type="binding site" evidence="6">
    <location>
        <begin position="287"/>
        <end position="289"/>
    </location>
    <ligand>
        <name>ATP</name>
        <dbReference type="ChEBI" id="CHEBI:30616"/>
    </ligand>
</feature>
<evidence type="ECO:0000256" key="2">
    <source>
        <dbReference type="ARBA" id="ARBA00022679"/>
    </source>
</evidence>
<name>A0ABD4T8R0_9CYAN</name>
<dbReference type="GO" id="GO:0006085">
    <property type="term" value="P:acetyl-CoA biosynthetic process"/>
    <property type="evidence" value="ECO:0007669"/>
    <property type="project" value="UniProtKB-UniRule"/>
</dbReference>
<dbReference type="SUPFAM" id="SSF53067">
    <property type="entry name" value="Actin-like ATPase domain"/>
    <property type="match status" value="2"/>
</dbReference>
<comment type="function">
    <text evidence="6">Catalyzes the formation of acetyl phosphate from acetate and ATP. Can also catalyze the reverse reaction.</text>
</comment>
<comment type="caution">
    <text evidence="8">The sequence shown here is derived from an EMBL/GenBank/DDBJ whole genome shotgun (WGS) entry which is preliminary data.</text>
</comment>
<feature type="binding site" evidence="6">
    <location>
        <position position="14"/>
    </location>
    <ligand>
        <name>ATP</name>
        <dbReference type="ChEBI" id="CHEBI:30616"/>
    </ligand>
</feature>
<keyword evidence="2 6" id="KW-0808">Transferase</keyword>
<dbReference type="NCBIfam" id="TIGR00016">
    <property type="entry name" value="ackA"/>
    <property type="match status" value="1"/>
</dbReference>
<dbReference type="Pfam" id="PF00871">
    <property type="entry name" value="Acetate_kinase"/>
    <property type="match status" value="1"/>
</dbReference>
<feature type="binding site" evidence="6">
    <location>
        <position position="389"/>
    </location>
    <ligand>
        <name>Mg(2+)</name>
        <dbReference type="ChEBI" id="CHEBI:18420"/>
    </ligand>
</feature>
<comment type="catalytic activity">
    <reaction evidence="6">
        <text>acetate + ATP = acetyl phosphate + ADP</text>
        <dbReference type="Rhea" id="RHEA:11352"/>
        <dbReference type="ChEBI" id="CHEBI:22191"/>
        <dbReference type="ChEBI" id="CHEBI:30089"/>
        <dbReference type="ChEBI" id="CHEBI:30616"/>
        <dbReference type="ChEBI" id="CHEBI:456216"/>
        <dbReference type="EC" id="2.7.2.1"/>
    </reaction>
</comment>
<dbReference type="GO" id="GO:0008776">
    <property type="term" value="F:acetate kinase activity"/>
    <property type="evidence" value="ECO:0007669"/>
    <property type="project" value="UniProtKB-UniRule"/>
</dbReference>
<comment type="pathway">
    <text evidence="6">Metabolic intermediate biosynthesis; acetyl-CoA biosynthesis; acetyl-CoA from acetate: step 1/2.</text>
</comment>
<evidence type="ECO:0000256" key="5">
    <source>
        <dbReference type="ARBA" id="ARBA00022840"/>
    </source>
</evidence>
<proteinExistence type="inferred from homology"/>
<sequence>MKILVVNGGSSSHKCSLYTLDGALPRHPPTPDWSAQLDWHAQQSTATLTLQTGPGIRDQRLVAEDPSEALVQLLATLWDGAHRVLSGPEAVDCIGHRVVHGGETYQRPVVIDDSVKAAIDRFTALAPLHNSINLAGIQLTESLFPKTPQVAVFDTAFHRQLPAAAAIYPGPYGWIDQGIRRYGFHGISHEYCARQAAMLLDKNLADLSLMICHLGNGSSLSAVQNGHSVDTTMGFTPLEGLMMGTRSGSIDPGILIALMRQGASAEDLDHLLNQESGLQGISGVSSDWRQIEAAVAQGNQRAQLAREIYLHRLKAEMGRMLMSLNGHLDALLFTAGIGEHASALRSQVCAALEFIGMRLDQAKNQANLVNQNIADPNSQIQVFVIEAQENWAIAQACHRLFPTQP</sequence>
<evidence type="ECO:0000313" key="9">
    <source>
        <dbReference type="Proteomes" id="UP000031561"/>
    </source>
</evidence>
<gene>
    <name evidence="6" type="primary">ackA</name>
    <name evidence="8" type="ORF">QQ91_0018565</name>
</gene>
<evidence type="ECO:0000256" key="7">
    <source>
        <dbReference type="RuleBase" id="RU003835"/>
    </source>
</evidence>
<accession>A0ABD4T8R0</accession>
<comment type="cofactor">
    <cofactor evidence="6">
        <name>Mg(2+)</name>
        <dbReference type="ChEBI" id="CHEBI:18420"/>
    </cofactor>
    <cofactor evidence="6">
        <name>Mn(2+)</name>
        <dbReference type="ChEBI" id="CHEBI:29035"/>
    </cofactor>
    <text evidence="6">Mg(2+). Can also accept Mn(2+).</text>
</comment>
<keyword evidence="9" id="KW-1185">Reference proteome</keyword>
<evidence type="ECO:0000256" key="3">
    <source>
        <dbReference type="ARBA" id="ARBA00022741"/>
    </source>
</evidence>
<dbReference type="Proteomes" id="UP000031561">
    <property type="component" value="Unassembled WGS sequence"/>
</dbReference>
<reference evidence="8 9" key="1">
    <citation type="journal article" date="2015" name="Genome Announc.">
        <title>Draft Genome Sequence of Filamentous Marine Cyanobacterium Lyngbya confervoides Strain BDU141951.</title>
        <authorList>
            <person name="Chandrababunaidu M.M."/>
            <person name="Sen D."/>
            <person name="Tripathy S."/>
        </authorList>
    </citation>
    <scope>NUCLEOTIDE SEQUENCE [LARGE SCALE GENOMIC DNA]</scope>
    <source>
        <strain evidence="8 9">BDU141951</strain>
    </source>
</reference>
<comment type="subcellular location">
    <subcellularLocation>
        <location evidence="6">Cytoplasm</location>
    </subcellularLocation>
</comment>